<organism evidence="4 5">
    <name type="scientific">Achromobacter aloeverae</name>
    <dbReference type="NCBI Taxonomy" id="1750518"/>
    <lineage>
        <taxon>Bacteria</taxon>
        <taxon>Pseudomonadati</taxon>
        <taxon>Pseudomonadota</taxon>
        <taxon>Betaproteobacteria</taxon>
        <taxon>Burkholderiales</taxon>
        <taxon>Alcaligenaceae</taxon>
        <taxon>Achromobacter</taxon>
    </lineage>
</organism>
<feature type="compositionally biased region" description="Basic and acidic residues" evidence="3">
    <location>
        <begin position="246"/>
        <end position="266"/>
    </location>
</feature>
<comment type="caution">
    <text evidence="4">The sequence shown here is derived from an EMBL/GenBank/DDBJ whole genome shotgun (WGS) entry which is preliminary data.</text>
</comment>
<evidence type="ECO:0000256" key="2">
    <source>
        <dbReference type="ARBA" id="ARBA00022679"/>
    </source>
</evidence>
<sequence length="266" mass="27370">MRTDHAKDAVAGRKGLSRQDMARVAAHDIPEGSCVNLGIGVPTLIADYVPAGRELLLHSEQGLLGLGPAPGPGEEDPDVLNAGKQFVTLLPGASVFSHSDSFLMVRGGHIDIACLGAFQVAANGDLANWSTGAEGQIPGVGGAMDLAAGAARVWVLMEHVQKSGEPRILDRCTYPLTAAGCVDRIYTDLAVIDVTPGGLVVSRLLEGMDLASLQAVTGARLSLAPDCGPYEPASVPPGLDSGARIARHEEGNRPAAAGHHDQGGGR</sequence>
<dbReference type="AlphaFoldDB" id="A0A4Q1HCD9"/>
<dbReference type="InterPro" id="IPR037171">
    <property type="entry name" value="NagB/RpiA_transferase-like"/>
</dbReference>
<dbReference type="PANTHER" id="PTHR13707:SF57">
    <property type="entry name" value="SUCCINYL-COA:3-KETOACID COENZYME A TRANSFERASE SUBUNIT B-RELATED"/>
    <property type="match status" value="1"/>
</dbReference>
<evidence type="ECO:0000313" key="4">
    <source>
        <dbReference type="EMBL" id="RXN83318.1"/>
    </source>
</evidence>
<dbReference type="InterPro" id="IPR012791">
    <property type="entry name" value="3-oxoacid_CoA-transf_B"/>
</dbReference>
<dbReference type="Gene3D" id="3.40.1080.10">
    <property type="entry name" value="Glutaconate Coenzyme A-transferase"/>
    <property type="match status" value="1"/>
</dbReference>
<dbReference type="PANTHER" id="PTHR13707">
    <property type="entry name" value="KETOACID-COENZYME A TRANSFERASE"/>
    <property type="match status" value="1"/>
</dbReference>
<proteinExistence type="inferred from homology"/>
<evidence type="ECO:0000313" key="5">
    <source>
        <dbReference type="Proteomes" id="UP000290849"/>
    </source>
</evidence>
<accession>A0A4Q1HCD9</accession>
<reference evidence="4 5" key="1">
    <citation type="journal article" date="2017" name="Int. J. Syst. Evol. Microbiol.">
        <title>Achromobacter aloeverae sp. nov., isolated from the root of Aloe vera (L.) Burm.f.</title>
        <authorList>
            <person name="Kuncharoen N."/>
            <person name="Muramatsu Y."/>
            <person name="Shibata C."/>
            <person name="Kamakura Y."/>
            <person name="Nakagawa Y."/>
            <person name="Tanasupawat S."/>
        </authorList>
    </citation>
    <scope>NUCLEOTIDE SEQUENCE [LARGE SCALE GENOMIC DNA]</scope>
    <source>
        <strain evidence="4 5">AVA-1</strain>
    </source>
</reference>
<dbReference type="GO" id="GO:0008410">
    <property type="term" value="F:CoA-transferase activity"/>
    <property type="evidence" value="ECO:0007669"/>
    <property type="project" value="InterPro"/>
</dbReference>
<keyword evidence="5" id="KW-1185">Reference proteome</keyword>
<dbReference type="EMBL" id="PYAL01000010">
    <property type="protein sequence ID" value="RXN83318.1"/>
    <property type="molecule type" value="Genomic_DNA"/>
</dbReference>
<dbReference type="NCBIfam" id="TIGR02428">
    <property type="entry name" value="pcaJ_scoB_fam"/>
    <property type="match status" value="1"/>
</dbReference>
<dbReference type="SMART" id="SM00882">
    <property type="entry name" value="CoA_trans"/>
    <property type="match status" value="1"/>
</dbReference>
<name>A0A4Q1HCD9_9BURK</name>
<protein>
    <submittedName>
        <fullName evidence="4">3-oxoadipate CoA-transferase</fullName>
    </submittedName>
</protein>
<dbReference type="OrthoDB" id="3369756at2"/>
<dbReference type="InterPro" id="IPR004165">
    <property type="entry name" value="CoA_trans_fam_I"/>
</dbReference>
<dbReference type="Pfam" id="PF01144">
    <property type="entry name" value="CoA_trans"/>
    <property type="match status" value="1"/>
</dbReference>
<dbReference type="SUPFAM" id="SSF100950">
    <property type="entry name" value="NagB/RpiA/CoA transferase-like"/>
    <property type="match status" value="1"/>
</dbReference>
<evidence type="ECO:0000256" key="1">
    <source>
        <dbReference type="ARBA" id="ARBA00007047"/>
    </source>
</evidence>
<gene>
    <name evidence="4" type="ORF">C7R54_27955</name>
</gene>
<evidence type="ECO:0000256" key="3">
    <source>
        <dbReference type="SAM" id="MobiDB-lite"/>
    </source>
</evidence>
<dbReference type="Proteomes" id="UP000290849">
    <property type="component" value="Unassembled WGS sequence"/>
</dbReference>
<keyword evidence="2 4" id="KW-0808">Transferase</keyword>
<comment type="similarity">
    <text evidence="1">Belongs to the 3-oxoacid CoA-transferase subunit B family.</text>
</comment>
<feature type="region of interest" description="Disordered" evidence="3">
    <location>
        <begin position="232"/>
        <end position="266"/>
    </location>
</feature>